<dbReference type="Gene3D" id="1.20.5.110">
    <property type="match status" value="1"/>
</dbReference>
<dbReference type="Proteomes" id="UP000008743">
    <property type="component" value="Unassembled WGS sequence"/>
</dbReference>
<dbReference type="EMBL" id="KE346367">
    <property type="protein sequence ID" value="KJE94620.1"/>
    <property type="molecule type" value="Genomic_DNA"/>
</dbReference>
<proteinExistence type="inferred from homology"/>
<dbReference type="GO" id="GO:0015031">
    <property type="term" value="P:protein transport"/>
    <property type="evidence" value="ECO:0007669"/>
    <property type="project" value="UniProtKB-KW"/>
</dbReference>
<evidence type="ECO:0000259" key="11">
    <source>
        <dbReference type="PROSITE" id="PS50192"/>
    </source>
</evidence>
<reference evidence="13" key="1">
    <citation type="submission" date="2011-02" db="EMBL/GenBank/DDBJ databases">
        <title>The Genome Sequence of Capsaspora owczarzaki ATCC 30864.</title>
        <authorList>
            <person name="Russ C."/>
            <person name="Cuomo C."/>
            <person name="Burger G."/>
            <person name="Gray M.W."/>
            <person name="Holland P.W.H."/>
            <person name="King N."/>
            <person name="Lang F.B.F."/>
            <person name="Roger A.J."/>
            <person name="Ruiz-Trillo I."/>
            <person name="Young S.K."/>
            <person name="Zeng Q."/>
            <person name="Gargeya S."/>
            <person name="Alvarado L."/>
            <person name="Berlin A."/>
            <person name="Chapman S.B."/>
            <person name="Chen Z."/>
            <person name="Freedman E."/>
            <person name="Gellesch M."/>
            <person name="Goldberg J."/>
            <person name="Griggs A."/>
            <person name="Gujja S."/>
            <person name="Heilman E."/>
            <person name="Heiman D."/>
            <person name="Howarth C."/>
            <person name="Mehta T."/>
            <person name="Neiman D."/>
            <person name="Pearson M."/>
            <person name="Roberts A."/>
            <person name="Saif S."/>
            <person name="Shea T."/>
            <person name="Shenoy N."/>
            <person name="Sisk P."/>
            <person name="Stolte C."/>
            <person name="Sykes S."/>
            <person name="White J."/>
            <person name="Yandava C."/>
            <person name="Haas B."/>
            <person name="Nusbaum C."/>
            <person name="Birren B."/>
        </authorList>
    </citation>
    <scope>NUCLEOTIDE SEQUENCE</scope>
    <source>
        <strain evidence="13">ATCC 30864</strain>
    </source>
</reference>
<dbReference type="InParanoid" id="A0A0D2WRQ3"/>
<keyword evidence="3 10" id="KW-0812">Transmembrane</keyword>
<feature type="domain" description="T-SNARE coiled-coil homology" evidence="11">
    <location>
        <begin position="198"/>
        <end position="260"/>
    </location>
</feature>
<feature type="transmembrane region" description="Helical" evidence="10">
    <location>
        <begin position="270"/>
        <end position="288"/>
    </location>
</feature>
<dbReference type="CDD" id="cd15851">
    <property type="entry name" value="SNARE_Syntaxin6"/>
    <property type="match status" value="1"/>
</dbReference>
<dbReference type="Pfam" id="PF09177">
    <property type="entry name" value="STX6_10_61_N"/>
    <property type="match status" value="1"/>
</dbReference>
<dbReference type="RefSeq" id="XP_004346925.1">
    <property type="nucleotide sequence ID" value="XM_004346875.2"/>
</dbReference>
<evidence type="ECO:0000256" key="9">
    <source>
        <dbReference type="SAM" id="Coils"/>
    </source>
</evidence>
<keyword evidence="13" id="KW-1185">Reference proteome</keyword>
<dbReference type="GO" id="GO:0005794">
    <property type="term" value="C:Golgi apparatus"/>
    <property type="evidence" value="ECO:0007669"/>
    <property type="project" value="UniProtKB-SubCell"/>
</dbReference>
<keyword evidence="7 10" id="KW-0472">Membrane</keyword>
<dbReference type="GO" id="GO:0016020">
    <property type="term" value="C:membrane"/>
    <property type="evidence" value="ECO:0007669"/>
    <property type="project" value="InterPro"/>
</dbReference>
<dbReference type="GO" id="GO:0048193">
    <property type="term" value="P:Golgi vesicle transport"/>
    <property type="evidence" value="ECO:0007669"/>
    <property type="project" value="InterPro"/>
</dbReference>
<dbReference type="OrthoDB" id="546861at2759"/>
<protein>
    <submittedName>
        <fullName evidence="12">Syntaxin-6</fullName>
    </submittedName>
</protein>
<dbReference type="eggNOG" id="KOG3202">
    <property type="taxonomic scope" value="Eukaryota"/>
</dbReference>
<keyword evidence="9" id="KW-0175">Coiled coil</keyword>
<keyword evidence="4" id="KW-0653">Protein transport</keyword>
<evidence type="ECO:0000256" key="6">
    <source>
        <dbReference type="ARBA" id="ARBA00023034"/>
    </source>
</evidence>
<evidence type="ECO:0000256" key="1">
    <source>
        <dbReference type="ARBA" id="ARBA00009063"/>
    </source>
</evidence>
<dbReference type="CDD" id="cd21443">
    <property type="entry name" value="SNARE_NTD_STX6_STX10"/>
    <property type="match status" value="1"/>
</dbReference>
<evidence type="ECO:0000256" key="5">
    <source>
        <dbReference type="ARBA" id="ARBA00022989"/>
    </source>
</evidence>
<keyword evidence="5 10" id="KW-1133">Transmembrane helix</keyword>
<sequence length="289" mass="32050">MSEDPFFLVKEDVQKAMRSSEALFKRWTELTQLQQTKPLSQSMLEELRWTTGELNQSLKAIDWDIEDLEETVGIVEANPAKFQIPQKELQERRAFITMTIKFVREMRTTMQQADAEAQRAQRRDLMAPAPTRGGSGAAPSAAAGNGLGGNGATPAGAAAALSSNGKQPAGGYNRYAKLEASITQDNADYIRGEQARQQQLVAEQDVQIDMISSQLRTVKEMSTTIHNELDRQNDMLDTLGNDMDNTENRLTAALKKADKVLELSKDKKQTCCIVLLIIAIIVMMVVLFV</sequence>
<dbReference type="FunCoup" id="A0A0D2WRQ3">
    <property type="interactions" value="250"/>
</dbReference>
<gene>
    <name evidence="12" type="ORF">CAOG_005240</name>
</gene>
<evidence type="ECO:0000313" key="12">
    <source>
        <dbReference type="EMBL" id="KJE94620.1"/>
    </source>
</evidence>
<dbReference type="InterPro" id="IPR000727">
    <property type="entry name" value="T_SNARE_dom"/>
</dbReference>
<dbReference type="OMA" id="ERASDCC"/>
<comment type="subcellular location">
    <subcellularLocation>
        <location evidence="8">Golgi apparatus</location>
        <location evidence="8">trans-Golgi network membrane</location>
        <topology evidence="8">Single-pass type IV membrane protein</topology>
    </subcellularLocation>
</comment>
<evidence type="ECO:0000256" key="2">
    <source>
        <dbReference type="ARBA" id="ARBA00022448"/>
    </source>
</evidence>
<evidence type="ECO:0000256" key="4">
    <source>
        <dbReference type="ARBA" id="ARBA00022927"/>
    </source>
</evidence>
<dbReference type="InterPro" id="IPR010989">
    <property type="entry name" value="SNARE"/>
</dbReference>
<feature type="coiled-coil region" evidence="9">
    <location>
        <begin position="229"/>
        <end position="263"/>
    </location>
</feature>
<comment type="similarity">
    <text evidence="1">Belongs to the syntaxin family.</text>
</comment>
<evidence type="ECO:0000256" key="7">
    <source>
        <dbReference type="ARBA" id="ARBA00023136"/>
    </source>
</evidence>
<organism evidence="12 13">
    <name type="scientific">Capsaspora owczarzaki (strain ATCC 30864)</name>
    <dbReference type="NCBI Taxonomy" id="595528"/>
    <lineage>
        <taxon>Eukaryota</taxon>
        <taxon>Filasterea</taxon>
        <taxon>Capsaspora</taxon>
    </lineage>
</organism>
<dbReference type="Pfam" id="PF05739">
    <property type="entry name" value="SNARE"/>
    <property type="match status" value="1"/>
</dbReference>
<dbReference type="FunFam" id="1.20.58.90:FF:000004">
    <property type="entry name" value="Syntaxin 10"/>
    <property type="match status" value="1"/>
</dbReference>
<evidence type="ECO:0000313" key="13">
    <source>
        <dbReference type="Proteomes" id="UP000008743"/>
    </source>
</evidence>
<evidence type="ECO:0000256" key="10">
    <source>
        <dbReference type="SAM" id="Phobius"/>
    </source>
</evidence>
<dbReference type="SUPFAM" id="SSF47661">
    <property type="entry name" value="t-snare proteins"/>
    <property type="match status" value="1"/>
</dbReference>
<dbReference type="PROSITE" id="PS50192">
    <property type="entry name" value="T_SNARE"/>
    <property type="match status" value="1"/>
</dbReference>
<dbReference type="SMART" id="SM00397">
    <property type="entry name" value="t_SNARE"/>
    <property type="match status" value="1"/>
</dbReference>
<dbReference type="AlphaFoldDB" id="A0A0D2WRQ3"/>
<name>A0A0D2WRQ3_CAPO3</name>
<keyword evidence="2" id="KW-0813">Transport</keyword>
<evidence type="ECO:0000256" key="3">
    <source>
        <dbReference type="ARBA" id="ARBA00022692"/>
    </source>
</evidence>
<accession>A0A0D2WRQ3</accession>
<dbReference type="STRING" id="595528.A0A0D2WRQ3"/>
<evidence type="ECO:0000256" key="8">
    <source>
        <dbReference type="ARBA" id="ARBA00037801"/>
    </source>
</evidence>
<dbReference type="PANTHER" id="PTHR12791">
    <property type="entry name" value="GOLGI SNARE BET1-RELATED"/>
    <property type="match status" value="1"/>
</dbReference>
<dbReference type="PhylomeDB" id="A0A0D2WRQ3"/>
<dbReference type="InterPro" id="IPR015260">
    <property type="entry name" value="Syntaxin-6/10/61_N"/>
</dbReference>
<keyword evidence="6" id="KW-0333">Golgi apparatus</keyword>
<dbReference type="Gene3D" id="1.20.58.90">
    <property type="match status" value="1"/>
</dbReference>
<dbReference type="SUPFAM" id="SSF58038">
    <property type="entry name" value="SNARE fusion complex"/>
    <property type="match status" value="1"/>
</dbReference>